<evidence type="ECO:0000313" key="2">
    <source>
        <dbReference type="EMBL" id="MCX2977845.1"/>
    </source>
</evidence>
<reference evidence="2" key="1">
    <citation type="submission" date="2019-02" db="EMBL/GenBank/DDBJ databases">
        <authorList>
            <person name="Li S.-H."/>
        </authorList>
    </citation>
    <scope>NUCLEOTIDE SEQUENCE</scope>
    <source>
        <strain evidence="2">IMCC11814</strain>
    </source>
</reference>
<feature type="transmembrane region" description="Helical" evidence="1">
    <location>
        <begin position="990"/>
        <end position="1015"/>
    </location>
</feature>
<feature type="transmembrane region" description="Helical" evidence="1">
    <location>
        <begin position="331"/>
        <end position="350"/>
    </location>
</feature>
<dbReference type="SUPFAM" id="SSF82866">
    <property type="entry name" value="Multidrug efflux transporter AcrB transmembrane domain"/>
    <property type="match status" value="2"/>
</dbReference>
<dbReference type="PRINTS" id="PR00702">
    <property type="entry name" value="ACRIFLAVINRP"/>
</dbReference>
<gene>
    <name evidence="2" type="ORF">EYC82_10820</name>
</gene>
<dbReference type="Pfam" id="PF00873">
    <property type="entry name" value="ACR_tran"/>
    <property type="match status" value="1"/>
</dbReference>
<feature type="transmembrane region" description="Helical" evidence="1">
    <location>
        <begin position="913"/>
        <end position="933"/>
    </location>
</feature>
<dbReference type="Gene3D" id="3.30.70.1430">
    <property type="entry name" value="Multidrug efflux transporter AcrB pore domain"/>
    <property type="match status" value="2"/>
</dbReference>
<evidence type="ECO:0000256" key="1">
    <source>
        <dbReference type="SAM" id="Phobius"/>
    </source>
</evidence>
<feature type="transmembrane region" description="Helical" evidence="1">
    <location>
        <begin position="887"/>
        <end position="907"/>
    </location>
</feature>
<feature type="transmembrane region" description="Helical" evidence="1">
    <location>
        <begin position="961"/>
        <end position="978"/>
    </location>
</feature>
<feature type="transmembrane region" description="Helical" evidence="1">
    <location>
        <begin position="459"/>
        <end position="482"/>
    </location>
</feature>
<feature type="transmembrane region" description="Helical" evidence="1">
    <location>
        <begin position="857"/>
        <end position="875"/>
    </location>
</feature>
<comment type="caution">
    <text evidence="2">The sequence shown here is derived from an EMBL/GenBank/DDBJ whole genome shotgun (WGS) entry which is preliminary data.</text>
</comment>
<keyword evidence="1" id="KW-1133">Transmembrane helix</keyword>
<feature type="transmembrane region" description="Helical" evidence="1">
    <location>
        <begin position="528"/>
        <end position="552"/>
    </location>
</feature>
<sequence length="1037" mass="114717">MPGPIRWFVNNPIAANLLMVFLLIGGALAIPSLDKQFFPGFELNTVSVSLPYPGAGPSEVEQQICMRIEEAIHDLNGVEEIRSTARQGVGTVLVEAEGGYDIQRLSAEVRSRVDAITTFPAEAERPVVTELAHRHQMAVVTLAGDLSERELKELGEQLRDDLSSRPHISVVELKQPRPYELSVEVSEFTLRRYGLTFAQVVDAIRNSSLNLPAGVIKANDGDIQLQTRGQAYNRQDFENIPLLSTREGTQLVLGDVAEIRDGFEDVDVRKRFNDKPSYDLYIYVTSDPNTLATSEMTRSWIEETTPQLPPGVELVLWQDTAELFKGRADTLVKNGIGGLALVFLLLMLFLRPLLAMWVCVGIAVAFMGTFFALPYTGVSLNMISLLAFLLILGIVVDDAIIVGESVYAHQSAGEPGQEGAILGTRSVLKPVMYAVISTMIFVAPMMILPGNMASAGVPIPVVMILALTFSLVECMWILPAHLAHMRPLRPSRFALLRRLEAIRLKFADGMVRFARTRYRPFLQRCLEANLLVVAVFLVALMISIALWGGGWMKKGFFPAITSDFTFAELTLQEGGAFRETLRVLEVVEAAAEQVKSEFNGDPRWPGEEVIGHIAARGSANEVEVAIYVPSDAVDVKEVTDRWRELIGDPGAVEDFHMDYTINQRGKPITLVMASPSLEDLREVSDYLHEVLESHTGVYNINDSTQSPRDEIELGMKPAAENLSITLSDLARQVRQAFYGAEAQRIPRTKEDVKVMVRYPEKERVSVDNLSEMRVRTPSGEEVPFDTVAEVSYQPGYLTIDRRNRKRTLRLTADITPGTSDPRVVVNDIVANHLPVLQERFPGLSMDLDGELQEESEFLSALLTYMGLSMLIVYALMAIPFRSYFQPFLVLTAVPFGIMGAIFGHAIFNWQVSMFSLLGVIAAAGVVVNDNLVLIDRINQLRDKGFELAEALLQGGQDRFRPIVLTSLTTFVGLMPIMSETSVQAQFLIPMVISLAFGVLFATGVTLLLVPCLYLLGEQVSRRIVHGKASLSEEPDSA</sequence>
<dbReference type="Proteomes" id="UP001143304">
    <property type="component" value="Unassembled WGS sequence"/>
</dbReference>
<dbReference type="Gene3D" id="1.20.1640.10">
    <property type="entry name" value="Multidrug efflux transporter AcrB transmembrane domain"/>
    <property type="match status" value="2"/>
</dbReference>
<feature type="transmembrane region" description="Helical" evidence="1">
    <location>
        <begin position="427"/>
        <end position="447"/>
    </location>
</feature>
<dbReference type="SUPFAM" id="SSF82714">
    <property type="entry name" value="Multidrug efflux transporter AcrB TolC docking domain, DN and DC subdomains"/>
    <property type="match status" value="2"/>
</dbReference>
<keyword evidence="1" id="KW-0472">Membrane</keyword>
<evidence type="ECO:0000313" key="3">
    <source>
        <dbReference type="Proteomes" id="UP001143304"/>
    </source>
</evidence>
<keyword evidence="3" id="KW-1185">Reference proteome</keyword>
<organism evidence="2 3">
    <name type="scientific">Candidatus Marimicrobium litorale</name>
    <dbReference type="NCBI Taxonomy" id="2518991"/>
    <lineage>
        <taxon>Bacteria</taxon>
        <taxon>Pseudomonadati</taxon>
        <taxon>Pseudomonadota</taxon>
        <taxon>Gammaproteobacteria</taxon>
        <taxon>Cellvibrionales</taxon>
        <taxon>Halieaceae</taxon>
        <taxon>Marimicrobium</taxon>
    </lineage>
</organism>
<dbReference type="EMBL" id="SHNO01000001">
    <property type="protein sequence ID" value="MCX2977845.1"/>
    <property type="molecule type" value="Genomic_DNA"/>
</dbReference>
<dbReference type="Gene3D" id="3.30.70.1440">
    <property type="entry name" value="Multidrug efflux transporter AcrB pore domain"/>
    <property type="match status" value="1"/>
</dbReference>
<dbReference type="PANTHER" id="PTHR32063:SF33">
    <property type="entry name" value="RND SUPERFAMILY EFFLUX PUMP PERMEASE COMPONENT"/>
    <property type="match status" value="1"/>
</dbReference>
<accession>A0ABT3T6E3</accession>
<protein>
    <submittedName>
        <fullName evidence="2">Efflux RND transporter permease subunit</fullName>
    </submittedName>
</protein>
<feature type="transmembrane region" description="Helical" evidence="1">
    <location>
        <begin position="382"/>
        <end position="407"/>
    </location>
</feature>
<dbReference type="Gene3D" id="3.30.70.1320">
    <property type="entry name" value="Multidrug efflux transporter AcrB pore domain like"/>
    <property type="match status" value="1"/>
</dbReference>
<dbReference type="InterPro" id="IPR027463">
    <property type="entry name" value="AcrB_DN_DC_subdom"/>
</dbReference>
<dbReference type="SUPFAM" id="SSF82693">
    <property type="entry name" value="Multidrug efflux transporter AcrB pore domain, PN1, PN2, PC1 and PC2 subdomains"/>
    <property type="match status" value="2"/>
</dbReference>
<dbReference type="RefSeq" id="WP_279249553.1">
    <property type="nucleotide sequence ID" value="NZ_SHNO01000001.1"/>
</dbReference>
<keyword evidence="1" id="KW-0812">Transmembrane</keyword>
<dbReference type="PANTHER" id="PTHR32063">
    <property type="match status" value="1"/>
</dbReference>
<dbReference type="InterPro" id="IPR001036">
    <property type="entry name" value="Acrflvin-R"/>
</dbReference>
<feature type="transmembrane region" description="Helical" evidence="1">
    <location>
        <begin position="357"/>
        <end position="376"/>
    </location>
</feature>
<dbReference type="Gene3D" id="3.30.2090.10">
    <property type="entry name" value="Multidrug efflux transporter AcrB TolC docking domain, DN and DC subdomains"/>
    <property type="match status" value="2"/>
</dbReference>
<proteinExistence type="predicted"/>
<name>A0ABT3T6E3_9GAMM</name>